<dbReference type="PANTHER" id="PTHR42047">
    <property type="entry name" value="PROTEIN, PUTATIVE (AFU_ORTHOLOGUE AFUA_6G03560)-RELATED"/>
    <property type="match status" value="1"/>
</dbReference>
<dbReference type="eggNOG" id="ENOG502S6B1">
    <property type="taxonomic scope" value="Eukaryota"/>
</dbReference>
<dbReference type="STRING" id="1097556.R4XEM1"/>
<dbReference type="InterPro" id="IPR052820">
    <property type="entry name" value="PhiA_domain"/>
</dbReference>
<gene>
    <name evidence="2" type="ORF">TAPDE_004627</name>
</gene>
<evidence type="ECO:0000313" key="3">
    <source>
        <dbReference type="Proteomes" id="UP000013776"/>
    </source>
</evidence>
<dbReference type="OrthoDB" id="5430620at2759"/>
<protein>
    <submittedName>
        <fullName evidence="2">Uncharacterized protein</fullName>
    </submittedName>
</protein>
<reference evidence="2 3" key="1">
    <citation type="journal article" date="2013" name="MBio">
        <title>Genome sequencing of the plant pathogen Taphrina deformans, the causal agent of peach leaf curl.</title>
        <authorList>
            <person name="Cisse O.H."/>
            <person name="Almeida J.M.G.C.F."/>
            <person name="Fonseca A."/>
            <person name="Kumar A.A."/>
            <person name="Salojaervi J."/>
            <person name="Overmyer K."/>
            <person name="Hauser P.M."/>
            <person name="Pagni M."/>
        </authorList>
    </citation>
    <scope>NUCLEOTIDE SEQUENCE [LARGE SCALE GENOMIC DNA]</scope>
    <source>
        <strain evidence="3">PYCC 5710 / ATCC 11124 / CBS 356.35 / IMI 108563 / JCM 9778 / NBRC 8474</strain>
    </source>
</reference>
<dbReference type="VEuPathDB" id="FungiDB:TAPDE_004627"/>
<organism evidence="2 3">
    <name type="scientific">Taphrina deformans (strain PYCC 5710 / ATCC 11124 / CBS 356.35 / IMI 108563 / JCM 9778 / NBRC 8474)</name>
    <name type="common">Peach leaf curl fungus</name>
    <name type="synonym">Lalaria deformans</name>
    <dbReference type="NCBI Taxonomy" id="1097556"/>
    <lineage>
        <taxon>Eukaryota</taxon>
        <taxon>Fungi</taxon>
        <taxon>Dikarya</taxon>
        <taxon>Ascomycota</taxon>
        <taxon>Taphrinomycotina</taxon>
        <taxon>Taphrinomycetes</taxon>
        <taxon>Taphrinales</taxon>
        <taxon>Taphrinaceae</taxon>
        <taxon>Taphrina</taxon>
    </lineage>
</organism>
<dbReference type="Proteomes" id="UP000013776">
    <property type="component" value="Unassembled WGS sequence"/>
</dbReference>
<comment type="caution">
    <text evidence="2">The sequence shown here is derived from an EMBL/GenBank/DDBJ whole genome shotgun (WGS) entry which is preliminary data.</text>
</comment>
<proteinExistence type="predicted"/>
<keyword evidence="3" id="KW-1185">Reference proteome</keyword>
<dbReference type="AlphaFoldDB" id="R4XEM1"/>
<evidence type="ECO:0000313" key="2">
    <source>
        <dbReference type="EMBL" id="CCG84221.1"/>
    </source>
</evidence>
<name>R4XEM1_TAPDE</name>
<feature type="chain" id="PRO_5004381491" evidence="1">
    <location>
        <begin position="18"/>
        <end position="255"/>
    </location>
</feature>
<keyword evidence="1" id="KW-0732">Signal</keyword>
<accession>R4XEM1</accession>
<evidence type="ECO:0000256" key="1">
    <source>
        <dbReference type="SAM" id="SignalP"/>
    </source>
</evidence>
<sequence length="255" mass="25848">MQFSALIAASILSFVAGSPIAAPAPQATSYDLSGIDWKTVNYNVDWKTVDYSNVDWNTIDWNSVFGNKPAAATPTPAAGAPAAATTPTAAAATATASAASDSSFTLVSIHSGSDLQYQPVHASNQKLQIGGDPSNSISPGGVPVPVTNITSFHSGQDGLALNVASPGGQQVFVNADGILGFTTAHSGSVPVGATLKGFAVSDNDLTFNGKQQFVACPVGATGVYDLGVEEKVTQTGCTGVALRATNGNTAAAWQW</sequence>
<dbReference type="EMBL" id="CAHR02000213">
    <property type="protein sequence ID" value="CCG84221.1"/>
    <property type="molecule type" value="Genomic_DNA"/>
</dbReference>
<feature type="signal peptide" evidence="1">
    <location>
        <begin position="1"/>
        <end position="17"/>
    </location>
</feature>
<dbReference type="PANTHER" id="PTHR42047:SF1">
    <property type="entry name" value="PROTEIN, PUTATIVE (AFU_ORTHOLOGUE AFUA_6G03560)-RELATED"/>
    <property type="match status" value="1"/>
</dbReference>